<feature type="chain" id="PRO_5002736521" evidence="1">
    <location>
        <begin position="27"/>
        <end position="187"/>
    </location>
</feature>
<keyword evidence="1" id="KW-0732">Signal</keyword>
<organism evidence="2 3">
    <name type="scientific">Hoeflea phototrophica (strain DSM 17068 / NCIMB 14078 / DFL-43)</name>
    <dbReference type="NCBI Taxonomy" id="411684"/>
    <lineage>
        <taxon>Bacteria</taxon>
        <taxon>Pseudomonadati</taxon>
        <taxon>Pseudomonadota</taxon>
        <taxon>Alphaproteobacteria</taxon>
        <taxon>Hyphomicrobiales</taxon>
        <taxon>Rhizobiaceae</taxon>
        <taxon>Hoeflea</taxon>
    </lineage>
</organism>
<comment type="caution">
    <text evidence="2">The sequence shown here is derived from an EMBL/GenBank/DDBJ whole genome shotgun (WGS) entry which is preliminary data.</text>
</comment>
<gene>
    <name evidence="2" type="ORF">HPDFL43_11431</name>
</gene>
<sequence length="187" mass="19958">MPIPISVRLCLATLLILAIGATASHADTAWNTDAIATRMNIATSAGHDIPSGAFGFVVINRPREVTLLQLRGVAGSGQVVLRTDEKGMCLTLPIRFVAGDFGGDSITGHLAEPIHMVIKSRDVARTLAKGRDVVSDSYSVSNQIHSDADIVLQSGLEETFGFVINPGRNILGDIFGVWADRTPCHRL</sequence>
<dbReference type="AlphaFoldDB" id="A9DGL2"/>
<dbReference type="Proteomes" id="UP000004291">
    <property type="component" value="Chromosome"/>
</dbReference>
<proteinExistence type="predicted"/>
<reference evidence="2 3" key="2">
    <citation type="submission" date="2012-06" db="EMBL/GenBank/DDBJ databases">
        <authorList>
            <person name="Fiebig A."/>
        </authorList>
    </citation>
    <scope>NUCLEOTIDE SEQUENCE [LARGE SCALE GENOMIC DNA]</scope>
    <source>
        <strain evidence="2 3">DFL-43</strain>
    </source>
</reference>
<feature type="signal peptide" evidence="1">
    <location>
        <begin position="1"/>
        <end position="26"/>
    </location>
</feature>
<dbReference type="EMBL" id="ABIA03000004">
    <property type="protein sequence ID" value="EDQ31644.2"/>
    <property type="molecule type" value="Genomic_DNA"/>
</dbReference>
<accession>A9DGL2</accession>
<evidence type="ECO:0000313" key="2">
    <source>
        <dbReference type="EMBL" id="EDQ31644.2"/>
    </source>
</evidence>
<evidence type="ECO:0000313" key="3">
    <source>
        <dbReference type="Proteomes" id="UP000004291"/>
    </source>
</evidence>
<protein>
    <submittedName>
        <fullName evidence="2">Uncharacterized protein</fullName>
    </submittedName>
</protein>
<name>A9DGL2_HOEPD</name>
<dbReference type="eggNOG" id="ENOG5032PS7">
    <property type="taxonomic scope" value="Bacteria"/>
</dbReference>
<evidence type="ECO:0000256" key="1">
    <source>
        <dbReference type="SAM" id="SignalP"/>
    </source>
</evidence>
<dbReference type="HOGENOM" id="CLU_1419957_0_0_5"/>
<keyword evidence="3" id="KW-1185">Reference proteome</keyword>
<reference evidence="2 3" key="1">
    <citation type="submission" date="2007-10" db="EMBL/GenBank/DDBJ databases">
        <authorList>
            <person name="Wagner-Dobler I."/>
            <person name="Ferriera S."/>
            <person name="Johnson J."/>
            <person name="Kravitz S."/>
            <person name="Beeson K."/>
            <person name="Sutton G."/>
            <person name="Rogers Y.-H."/>
            <person name="Friedman R."/>
            <person name="Frazier M."/>
            <person name="Venter J.C."/>
        </authorList>
    </citation>
    <scope>NUCLEOTIDE SEQUENCE [LARGE SCALE GENOMIC DNA]</scope>
    <source>
        <strain evidence="2 3">DFL-43</strain>
    </source>
</reference>